<evidence type="ECO:0008006" key="3">
    <source>
        <dbReference type="Google" id="ProtNLM"/>
    </source>
</evidence>
<dbReference type="InterPro" id="IPR010260">
    <property type="entry name" value="AlpA"/>
</dbReference>
<organism evidence="1 2">
    <name type="scientific">Aeromonas sobria</name>
    <dbReference type="NCBI Taxonomy" id="646"/>
    <lineage>
        <taxon>Bacteria</taxon>
        <taxon>Pseudomonadati</taxon>
        <taxon>Pseudomonadota</taxon>
        <taxon>Gammaproteobacteria</taxon>
        <taxon>Aeromonadales</taxon>
        <taxon>Aeromonadaceae</taxon>
        <taxon>Aeromonas</taxon>
    </lineage>
</organism>
<name>A0A2N3J8P8_AERSO</name>
<sequence length="84" mass="9427">MMALETTRHVMEQQTMSLKSVSALPQEGFVRVDTIAKVLGIAVVTVWRWSAKGNFPKPIKLSERVTAWRAEEVRAWMNAQGKAA</sequence>
<gene>
    <name evidence="1" type="ORF">AOX56_00055</name>
</gene>
<accession>A0A2N3J8P8</accession>
<comment type="caution">
    <text evidence="1">The sequence shown here is derived from an EMBL/GenBank/DDBJ whole genome shotgun (WGS) entry which is preliminary data.</text>
</comment>
<protein>
    <recommendedName>
        <fullName evidence="3">AlpA family phage regulatory protein</fullName>
    </recommendedName>
</protein>
<dbReference type="Gene3D" id="1.10.238.160">
    <property type="match status" value="1"/>
</dbReference>
<dbReference type="AlphaFoldDB" id="A0A2N3J8P8"/>
<dbReference type="EMBL" id="LJZX01000001">
    <property type="protein sequence ID" value="PKQ82952.1"/>
    <property type="molecule type" value="Genomic_DNA"/>
</dbReference>
<evidence type="ECO:0000313" key="1">
    <source>
        <dbReference type="EMBL" id="PKQ82952.1"/>
    </source>
</evidence>
<evidence type="ECO:0000313" key="2">
    <source>
        <dbReference type="Proteomes" id="UP000233526"/>
    </source>
</evidence>
<dbReference type="SUPFAM" id="SSF46955">
    <property type="entry name" value="Putative DNA-binding domain"/>
    <property type="match status" value="1"/>
</dbReference>
<reference evidence="1 2" key="1">
    <citation type="journal article" date="2017" name="Front. Microbiol.">
        <title>Strong Genomic and Phenotypic Heterogeneity in the Aeromonas sobria Species Complex.</title>
        <authorList>
            <person name="Gauthier J."/>
            <person name="Vincent A.T."/>
            <person name="Charette S.J."/>
            <person name="Derome N."/>
        </authorList>
    </citation>
    <scope>NUCLEOTIDE SEQUENCE [LARGE SCALE GENOMIC DNA]</scope>
    <source>
        <strain evidence="1 2">JF2635</strain>
    </source>
</reference>
<dbReference type="InterPro" id="IPR009061">
    <property type="entry name" value="DNA-bd_dom_put_sf"/>
</dbReference>
<dbReference type="Proteomes" id="UP000233526">
    <property type="component" value="Unassembled WGS sequence"/>
</dbReference>
<dbReference type="Pfam" id="PF05930">
    <property type="entry name" value="Phage_AlpA"/>
    <property type="match status" value="1"/>
</dbReference>
<proteinExistence type="predicted"/>